<dbReference type="PRINTS" id="PR00033">
    <property type="entry name" value="HTHASNC"/>
</dbReference>
<dbReference type="SMART" id="SM00344">
    <property type="entry name" value="HTH_ASNC"/>
    <property type="match status" value="1"/>
</dbReference>
<feature type="domain" description="HTH asnC-type" evidence="4">
    <location>
        <begin position="17"/>
        <end position="78"/>
    </location>
</feature>
<keyword evidence="3" id="KW-0804">Transcription</keyword>
<dbReference type="Pfam" id="PF13412">
    <property type="entry name" value="HTH_24"/>
    <property type="match status" value="1"/>
</dbReference>
<keyword evidence="1" id="KW-0805">Transcription regulation</keyword>
<dbReference type="Gene3D" id="3.30.70.920">
    <property type="match status" value="1"/>
</dbReference>
<dbReference type="EMBL" id="BAAAEW010000047">
    <property type="protein sequence ID" value="GAA0769930.1"/>
    <property type="molecule type" value="Genomic_DNA"/>
</dbReference>
<dbReference type="CDD" id="cd00090">
    <property type="entry name" value="HTH_ARSR"/>
    <property type="match status" value="1"/>
</dbReference>
<proteinExistence type="predicted"/>
<evidence type="ECO:0000313" key="6">
    <source>
        <dbReference type="Proteomes" id="UP001500279"/>
    </source>
</evidence>
<evidence type="ECO:0000256" key="2">
    <source>
        <dbReference type="ARBA" id="ARBA00023125"/>
    </source>
</evidence>
<evidence type="ECO:0000313" key="5">
    <source>
        <dbReference type="EMBL" id="GAA0769930.1"/>
    </source>
</evidence>
<accession>A0ABN1KKX3</accession>
<dbReference type="InterPro" id="IPR036390">
    <property type="entry name" value="WH_DNA-bd_sf"/>
</dbReference>
<dbReference type="PROSITE" id="PS50956">
    <property type="entry name" value="HTH_ASNC_2"/>
    <property type="match status" value="1"/>
</dbReference>
<dbReference type="InterPro" id="IPR036388">
    <property type="entry name" value="WH-like_DNA-bd_sf"/>
</dbReference>
<dbReference type="PANTHER" id="PTHR30154:SF34">
    <property type="entry name" value="TRANSCRIPTIONAL REGULATOR AZLB"/>
    <property type="match status" value="1"/>
</dbReference>
<comment type="caution">
    <text evidence="5">The sequence shown here is derived from an EMBL/GenBank/DDBJ whole genome shotgun (WGS) entry which is preliminary data.</text>
</comment>
<evidence type="ECO:0000256" key="1">
    <source>
        <dbReference type="ARBA" id="ARBA00023015"/>
    </source>
</evidence>
<keyword evidence="2" id="KW-0238">DNA-binding</keyword>
<gene>
    <name evidence="5" type="ORF">GCM10009107_61310</name>
</gene>
<dbReference type="Gene3D" id="1.10.10.10">
    <property type="entry name" value="Winged helix-like DNA-binding domain superfamily/Winged helix DNA-binding domain"/>
    <property type="match status" value="1"/>
</dbReference>
<name>A0ABN1KKX3_9BURK</name>
<dbReference type="SUPFAM" id="SSF54909">
    <property type="entry name" value="Dimeric alpha+beta barrel"/>
    <property type="match status" value="1"/>
</dbReference>
<keyword evidence="6" id="KW-1185">Reference proteome</keyword>
<evidence type="ECO:0000259" key="4">
    <source>
        <dbReference type="PROSITE" id="PS50956"/>
    </source>
</evidence>
<dbReference type="Proteomes" id="UP001500279">
    <property type="component" value="Unassembled WGS sequence"/>
</dbReference>
<dbReference type="InterPro" id="IPR019888">
    <property type="entry name" value="Tscrpt_reg_AsnC-like"/>
</dbReference>
<dbReference type="Pfam" id="PF01037">
    <property type="entry name" value="AsnC_trans_reg"/>
    <property type="match status" value="1"/>
</dbReference>
<reference evidence="5 6" key="1">
    <citation type="journal article" date="2019" name="Int. J. Syst. Evol. Microbiol.">
        <title>The Global Catalogue of Microorganisms (GCM) 10K type strain sequencing project: providing services to taxonomists for standard genome sequencing and annotation.</title>
        <authorList>
            <consortium name="The Broad Institute Genomics Platform"/>
            <consortium name="The Broad Institute Genome Sequencing Center for Infectious Disease"/>
            <person name="Wu L."/>
            <person name="Ma J."/>
        </authorList>
    </citation>
    <scope>NUCLEOTIDE SEQUENCE [LARGE SCALE GENOMIC DNA]</scope>
    <source>
        <strain evidence="5 6">JCM 15503</strain>
    </source>
</reference>
<sequence>MAEYFKVSASENFSANLDAIDWRLLDLLQADASLTNQALAEAAHVSPATALRRVKRLRELGVIERFTALLAPAFAGRGLQAICEVTLDRQGAEHLDAFEARALAFDGGAASVLQQCWRVSPGPDFVLVTWAANMPAFLALTQSLFTQDANVRNVKSFFAVKRAKFDPRMPAPSPA</sequence>
<dbReference type="SUPFAM" id="SSF46785">
    <property type="entry name" value="Winged helix' DNA-binding domain"/>
    <property type="match status" value="1"/>
</dbReference>
<organism evidence="5 6">
    <name type="scientific">Ideonella azotifigens</name>
    <dbReference type="NCBI Taxonomy" id="513160"/>
    <lineage>
        <taxon>Bacteria</taxon>
        <taxon>Pseudomonadati</taxon>
        <taxon>Pseudomonadota</taxon>
        <taxon>Betaproteobacteria</taxon>
        <taxon>Burkholderiales</taxon>
        <taxon>Sphaerotilaceae</taxon>
        <taxon>Ideonella</taxon>
    </lineage>
</organism>
<protein>
    <submittedName>
        <fullName evidence="5">Lrp/AsnC family transcriptional regulator</fullName>
    </submittedName>
</protein>
<dbReference type="InterPro" id="IPR019887">
    <property type="entry name" value="Tscrpt_reg_AsnC/Lrp_C"/>
</dbReference>
<dbReference type="PANTHER" id="PTHR30154">
    <property type="entry name" value="LEUCINE-RESPONSIVE REGULATORY PROTEIN"/>
    <property type="match status" value="1"/>
</dbReference>
<dbReference type="InterPro" id="IPR011991">
    <property type="entry name" value="ArsR-like_HTH"/>
</dbReference>
<evidence type="ECO:0000256" key="3">
    <source>
        <dbReference type="ARBA" id="ARBA00023163"/>
    </source>
</evidence>
<dbReference type="InterPro" id="IPR011008">
    <property type="entry name" value="Dimeric_a/b-barrel"/>
</dbReference>
<dbReference type="InterPro" id="IPR000485">
    <property type="entry name" value="AsnC-type_HTH_dom"/>
</dbReference>